<dbReference type="Pfam" id="PF13732">
    <property type="entry name" value="DrrA1-3_C"/>
    <property type="match status" value="1"/>
</dbReference>
<dbReference type="Pfam" id="PF00005">
    <property type="entry name" value="ABC_tran"/>
    <property type="match status" value="1"/>
</dbReference>
<reference evidence="6" key="1">
    <citation type="journal article" date="2018" name="Antonie Van Leeuwenhoek">
        <title>Proteinivorax hydrogeniformans sp. nov., an anaerobic, haloalkaliphilic bacterium fermenting proteinaceous compounds with high hydrogen production.</title>
        <authorList>
            <person name="Boltyanskaya Y."/>
            <person name="Detkova E."/>
            <person name="Pimenov N."/>
            <person name="Kevbrin V."/>
        </authorList>
    </citation>
    <scope>NUCLEOTIDE SEQUENCE</scope>
    <source>
        <strain evidence="6">Z-710</strain>
    </source>
</reference>
<dbReference type="GO" id="GO:0005524">
    <property type="term" value="F:ATP binding"/>
    <property type="evidence" value="ECO:0007669"/>
    <property type="project" value="UniProtKB-KW"/>
</dbReference>
<dbReference type="InterPro" id="IPR003439">
    <property type="entry name" value="ABC_transporter-like_ATP-bd"/>
</dbReference>
<dbReference type="InterPro" id="IPR025302">
    <property type="entry name" value="DrrA1/2-like_C"/>
</dbReference>
<dbReference type="PANTHER" id="PTHR42711:SF5">
    <property type="entry name" value="ABC TRANSPORTER ATP-BINDING PROTEIN NATA"/>
    <property type="match status" value="1"/>
</dbReference>
<reference evidence="6" key="2">
    <citation type="submission" date="2024-06" db="EMBL/GenBank/DDBJ databases">
        <authorList>
            <person name="Petrova K.O."/>
            <person name="Toshchakov S.V."/>
            <person name="Boltjanskaja Y.V."/>
            <person name="Kevbrin V.V."/>
        </authorList>
    </citation>
    <scope>NUCLEOTIDE SEQUENCE</scope>
    <source>
        <strain evidence="6">Z-710</strain>
    </source>
</reference>
<dbReference type="Gene3D" id="3.40.50.300">
    <property type="entry name" value="P-loop containing nucleotide triphosphate hydrolases"/>
    <property type="match status" value="1"/>
</dbReference>
<dbReference type="EMBL" id="CP159485">
    <property type="protein sequence ID" value="XCI28201.1"/>
    <property type="molecule type" value="Genomic_DNA"/>
</dbReference>
<dbReference type="PANTHER" id="PTHR42711">
    <property type="entry name" value="ABC TRANSPORTER ATP-BINDING PROTEIN"/>
    <property type="match status" value="1"/>
</dbReference>
<dbReference type="InterPro" id="IPR003593">
    <property type="entry name" value="AAA+_ATPase"/>
</dbReference>
<dbReference type="PROSITE" id="PS00211">
    <property type="entry name" value="ABC_TRANSPORTER_1"/>
    <property type="match status" value="1"/>
</dbReference>
<proteinExistence type="inferred from homology"/>
<dbReference type="SMART" id="SM00382">
    <property type="entry name" value="AAA"/>
    <property type="match status" value="1"/>
</dbReference>
<name>A0AAU8HRM4_9FIRM</name>
<evidence type="ECO:0000256" key="2">
    <source>
        <dbReference type="ARBA" id="ARBA00022448"/>
    </source>
</evidence>
<keyword evidence="4 6" id="KW-0067">ATP-binding</keyword>
<dbReference type="InterPro" id="IPR027417">
    <property type="entry name" value="P-loop_NTPase"/>
</dbReference>
<evidence type="ECO:0000259" key="5">
    <source>
        <dbReference type="PROSITE" id="PS50893"/>
    </source>
</evidence>
<dbReference type="InterPro" id="IPR050763">
    <property type="entry name" value="ABC_transporter_ATP-binding"/>
</dbReference>
<dbReference type="RefSeq" id="WP_353892777.1">
    <property type="nucleotide sequence ID" value="NZ_CP159485.1"/>
</dbReference>
<dbReference type="InterPro" id="IPR017871">
    <property type="entry name" value="ABC_transporter-like_CS"/>
</dbReference>
<accession>A0AAU8HRM4</accession>
<evidence type="ECO:0000256" key="4">
    <source>
        <dbReference type="ARBA" id="ARBA00022840"/>
    </source>
</evidence>
<keyword evidence="3" id="KW-0547">Nucleotide-binding</keyword>
<dbReference type="PROSITE" id="PS50893">
    <property type="entry name" value="ABC_TRANSPORTER_2"/>
    <property type="match status" value="1"/>
</dbReference>
<dbReference type="GO" id="GO:0016887">
    <property type="term" value="F:ATP hydrolysis activity"/>
    <property type="evidence" value="ECO:0007669"/>
    <property type="project" value="InterPro"/>
</dbReference>
<evidence type="ECO:0000256" key="1">
    <source>
        <dbReference type="ARBA" id="ARBA00005417"/>
    </source>
</evidence>
<dbReference type="SUPFAM" id="SSF52540">
    <property type="entry name" value="P-loop containing nucleoside triphosphate hydrolases"/>
    <property type="match status" value="1"/>
</dbReference>
<evidence type="ECO:0000256" key="3">
    <source>
        <dbReference type="ARBA" id="ARBA00022741"/>
    </source>
</evidence>
<gene>
    <name evidence="6" type="ORF">PRVXH_002151</name>
</gene>
<dbReference type="AlphaFoldDB" id="A0AAU8HRM4"/>
<comment type="similarity">
    <text evidence="1">Belongs to the ABC transporter superfamily.</text>
</comment>
<feature type="domain" description="ABC transporter" evidence="5">
    <location>
        <begin position="3"/>
        <end position="229"/>
    </location>
</feature>
<organism evidence="6">
    <name type="scientific">Proteinivorax hydrogeniformans</name>
    <dbReference type="NCBI Taxonomy" id="1826727"/>
    <lineage>
        <taxon>Bacteria</taxon>
        <taxon>Bacillati</taxon>
        <taxon>Bacillota</taxon>
        <taxon>Clostridia</taxon>
        <taxon>Eubacteriales</taxon>
        <taxon>Proteinivoracaceae</taxon>
        <taxon>Proteinivorax</taxon>
    </lineage>
</organism>
<protein>
    <submittedName>
        <fullName evidence="6">ATP-binding cassette domain-containing protein</fullName>
    </submittedName>
</protein>
<evidence type="ECO:0000313" key="6">
    <source>
        <dbReference type="EMBL" id="XCI28201.1"/>
    </source>
</evidence>
<sequence length="304" mass="34562">MKLEVKDIFKSFGETEVLHGISFEVESGKALGFLGRNGAGKTTTIRILMNLFKANAGEILLDGKKFVASEHQIGYLPEERGLYPKKKVLEQVIYFGQLRGLTKKEAKENSIHWLKKLGVEKYSNKKLETLSKGNQQKVQLAQTFVCNPDIVILDEPFSGLDPVNSQVLKEIIREQIREDNIVIFSSHQMNYIEEFCENIALINEGELVLKGNLKNIKRKYGNNRLTISLIGLSSLELEDLFAHKLSGLAKVVDNKEKYLVIELEKDKTKNDLLNEMVQLGLDIERFSTYEPTLEDIFVKKVGEK</sequence>
<keyword evidence="2" id="KW-0813">Transport</keyword>